<gene>
    <name evidence="2" type="ORF">BJ508DRAFT_415209</name>
</gene>
<sequence>MSTPPSTSNSAPPPTTTQDDAIPLPKPKPEFKLPSASSESSNLLTRLQSFLPQLAEANAQLEVERKLGILHKRRIEVEEKTSDDDEDDDEDSDSDSDSDDSSDEDSDDEDAEHRYEGEEKAPKKPRKQYIEMNLGLGVLEELPKDADGNTEIRTKEDSDVEMDDGATVLDRLKGQKGKGVVRPTIEVVEDAPGRHS</sequence>
<evidence type="ECO:0000313" key="2">
    <source>
        <dbReference type="EMBL" id="RPA80735.1"/>
    </source>
</evidence>
<feature type="compositionally biased region" description="Low complexity" evidence="1">
    <location>
        <begin position="1"/>
        <end position="10"/>
    </location>
</feature>
<feature type="compositionally biased region" description="Basic and acidic residues" evidence="1">
    <location>
        <begin position="111"/>
        <end position="122"/>
    </location>
</feature>
<feature type="region of interest" description="Disordered" evidence="1">
    <location>
        <begin position="1"/>
        <end position="42"/>
    </location>
</feature>
<keyword evidence="3" id="KW-1185">Reference proteome</keyword>
<dbReference type="AlphaFoldDB" id="A0A3N4I3N9"/>
<feature type="compositionally biased region" description="Acidic residues" evidence="1">
    <location>
        <begin position="81"/>
        <end position="110"/>
    </location>
</feature>
<dbReference type="Proteomes" id="UP000275078">
    <property type="component" value="Unassembled WGS sequence"/>
</dbReference>
<organism evidence="2 3">
    <name type="scientific">Ascobolus immersus RN42</name>
    <dbReference type="NCBI Taxonomy" id="1160509"/>
    <lineage>
        <taxon>Eukaryota</taxon>
        <taxon>Fungi</taxon>
        <taxon>Dikarya</taxon>
        <taxon>Ascomycota</taxon>
        <taxon>Pezizomycotina</taxon>
        <taxon>Pezizomycetes</taxon>
        <taxon>Pezizales</taxon>
        <taxon>Ascobolaceae</taxon>
        <taxon>Ascobolus</taxon>
    </lineage>
</organism>
<evidence type="ECO:0000313" key="3">
    <source>
        <dbReference type="Proteomes" id="UP000275078"/>
    </source>
</evidence>
<proteinExistence type="predicted"/>
<dbReference type="GO" id="GO:0000492">
    <property type="term" value="P:box C/D snoRNP assembly"/>
    <property type="evidence" value="ECO:0007669"/>
    <property type="project" value="InterPro"/>
</dbReference>
<dbReference type="PANTHER" id="PTHR38489">
    <property type="entry name" value="HISTONE CHAPERONE DOMAIN-CONTAINING PROTEIN"/>
    <property type="match status" value="1"/>
</dbReference>
<name>A0A3N4I3N9_ASCIM</name>
<protein>
    <submittedName>
        <fullName evidence="2">Uncharacterized protein</fullName>
    </submittedName>
</protein>
<dbReference type="OrthoDB" id="1112980at2759"/>
<dbReference type="InterPro" id="IPR027921">
    <property type="entry name" value="NOPCHAP1"/>
</dbReference>
<feature type="region of interest" description="Disordered" evidence="1">
    <location>
        <begin position="65"/>
        <end position="128"/>
    </location>
</feature>
<accession>A0A3N4I3N9</accession>
<dbReference type="PANTHER" id="PTHR38489:SF1">
    <property type="entry name" value="HISTONE CHAPERONE DOMAIN-CONTAINING PROTEIN"/>
    <property type="match status" value="1"/>
</dbReference>
<dbReference type="STRING" id="1160509.A0A3N4I3N9"/>
<evidence type="ECO:0000256" key="1">
    <source>
        <dbReference type="SAM" id="MobiDB-lite"/>
    </source>
</evidence>
<dbReference type="EMBL" id="ML119685">
    <property type="protein sequence ID" value="RPA80735.1"/>
    <property type="molecule type" value="Genomic_DNA"/>
</dbReference>
<reference evidence="2 3" key="1">
    <citation type="journal article" date="2018" name="Nat. Ecol. Evol.">
        <title>Pezizomycetes genomes reveal the molecular basis of ectomycorrhizal truffle lifestyle.</title>
        <authorList>
            <person name="Murat C."/>
            <person name="Payen T."/>
            <person name="Noel B."/>
            <person name="Kuo A."/>
            <person name="Morin E."/>
            <person name="Chen J."/>
            <person name="Kohler A."/>
            <person name="Krizsan K."/>
            <person name="Balestrini R."/>
            <person name="Da Silva C."/>
            <person name="Montanini B."/>
            <person name="Hainaut M."/>
            <person name="Levati E."/>
            <person name="Barry K.W."/>
            <person name="Belfiori B."/>
            <person name="Cichocki N."/>
            <person name="Clum A."/>
            <person name="Dockter R.B."/>
            <person name="Fauchery L."/>
            <person name="Guy J."/>
            <person name="Iotti M."/>
            <person name="Le Tacon F."/>
            <person name="Lindquist E.A."/>
            <person name="Lipzen A."/>
            <person name="Malagnac F."/>
            <person name="Mello A."/>
            <person name="Molinier V."/>
            <person name="Miyauchi S."/>
            <person name="Poulain J."/>
            <person name="Riccioni C."/>
            <person name="Rubini A."/>
            <person name="Sitrit Y."/>
            <person name="Splivallo R."/>
            <person name="Traeger S."/>
            <person name="Wang M."/>
            <person name="Zifcakova L."/>
            <person name="Wipf D."/>
            <person name="Zambonelli A."/>
            <person name="Paolocci F."/>
            <person name="Nowrousian M."/>
            <person name="Ottonello S."/>
            <person name="Baldrian P."/>
            <person name="Spatafora J.W."/>
            <person name="Henrissat B."/>
            <person name="Nagy L.G."/>
            <person name="Aury J.M."/>
            <person name="Wincker P."/>
            <person name="Grigoriev I.V."/>
            <person name="Bonfante P."/>
            <person name="Martin F.M."/>
        </authorList>
    </citation>
    <scope>NUCLEOTIDE SEQUENCE [LARGE SCALE GENOMIC DNA]</scope>
    <source>
        <strain evidence="2 3">RN42</strain>
    </source>
</reference>
<dbReference type="Pfam" id="PF15370">
    <property type="entry name" value="NOPCHAP1"/>
    <property type="match status" value="1"/>
</dbReference>